<dbReference type="GO" id="GO:0004364">
    <property type="term" value="F:glutathione transferase activity"/>
    <property type="evidence" value="ECO:0007669"/>
    <property type="project" value="UniProtKB-EC"/>
</dbReference>
<gene>
    <name evidence="7" type="ORF">BOKJ2_LOCUS5243</name>
</gene>
<dbReference type="EMBL" id="CAJFCW020000003">
    <property type="protein sequence ID" value="CAG9101474.1"/>
    <property type="molecule type" value="Genomic_DNA"/>
</dbReference>
<evidence type="ECO:0000256" key="3">
    <source>
        <dbReference type="ARBA" id="ARBA00038317"/>
    </source>
</evidence>
<sequence>MSNFELIYFNARGRAEVSRLCFHHAGITFTDTRMTKEEWAEKKSDTSRFPYNQVPVLFIDGKPLTESHSINRYVANLTKLAGKDELEAAFVDQAYEKVRNMIETIEPFYLVPLGFATGDYDQLYKDVFVPGVQKHFPQIIGLLKPSGFFGENGPTYADFYLAGYIESFLKHGFPEVNKFPPIIKHLTDVKNVPQLQKYLSTRPDTKG</sequence>
<dbReference type="InterPro" id="IPR004046">
    <property type="entry name" value="GST_C"/>
</dbReference>
<comment type="catalytic activity">
    <reaction evidence="4">
        <text>RX + glutathione = an S-substituted glutathione + a halide anion + H(+)</text>
        <dbReference type="Rhea" id="RHEA:16437"/>
        <dbReference type="ChEBI" id="CHEBI:15378"/>
        <dbReference type="ChEBI" id="CHEBI:16042"/>
        <dbReference type="ChEBI" id="CHEBI:17792"/>
        <dbReference type="ChEBI" id="CHEBI:57925"/>
        <dbReference type="ChEBI" id="CHEBI:90779"/>
        <dbReference type="EC" id="2.5.1.18"/>
    </reaction>
</comment>
<dbReference type="Gene3D" id="3.40.30.10">
    <property type="entry name" value="Glutaredoxin"/>
    <property type="match status" value="1"/>
</dbReference>
<dbReference type="InterPro" id="IPR036249">
    <property type="entry name" value="Thioredoxin-like_sf"/>
</dbReference>
<name>A0A811KFX5_9BILA</name>
<proteinExistence type="inferred from homology"/>
<dbReference type="Gene3D" id="1.20.1050.10">
    <property type="match status" value="1"/>
</dbReference>
<evidence type="ECO:0000256" key="2">
    <source>
        <dbReference type="ARBA" id="ARBA00022679"/>
    </source>
</evidence>
<dbReference type="SFLD" id="SFLDG01205">
    <property type="entry name" value="AMPS.1"/>
    <property type="match status" value="1"/>
</dbReference>
<keyword evidence="2" id="KW-0808">Transferase</keyword>
<organism evidence="7 8">
    <name type="scientific">Bursaphelenchus okinawaensis</name>
    <dbReference type="NCBI Taxonomy" id="465554"/>
    <lineage>
        <taxon>Eukaryota</taxon>
        <taxon>Metazoa</taxon>
        <taxon>Ecdysozoa</taxon>
        <taxon>Nematoda</taxon>
        <taxon>Chromadorea</taxon>
        <taxon>Rhabditida</taxon>
        <taxon>Tylenchina</taxon>
        <taxon>Tylenchomorpha</taxon>
        <taxon>Aphelenchoidea</taxon>
        <taxon>Aphelenchoididae</taxon>
        <taxon>Bursaphelenchus</taxon>
    </lineage>
</organism>
<accession>A0A811KFX5</accession>
<dbReference type="EC" id="2.5.1.18" evidence="1"/>
<reference evidence="7" key="1">
    <citation type="submission" date="2020-09" db="EMBL/GenBank/DDBJ databases">
        <authorList>
            <person name="Kikuchi T."/>
        </authorList>
    </citation>
    <scope>NUCLEOTIDE SEQUENCE</scope>
    <source>
        <strain evidence="7">SH1</strain>
    </source>
</reference>
<dbReference type="InterPro" id="IPR040079">
    <property type="entry name" value="Glutathione_S-Trfase"/>
</dbReference>
<dbReference type="SUPFAM" id="SSF47616">
    <property type="entry name" value="GST C-terminal domain-like"/>
    <property type="match status" value="1"/>
</dbReference>
<dbReference type="PROSITE" id="PS50405">
    <property type="entry name" value="GST_CTER"/>
    <property type="match status" value="1"/>
</dbReference>
<dbReference type="InterPro" id="IPR004045">
    <property type="entry name" value="Glutathione_S-Trfase_N"/>
</dbReference>
<dbReference type="InterPro" id="IPR050213">
    <property type="entry name" value="GST_superfamily"/>
</dbReference>
<evidence type="ECO:0000256" key="1">
    <source>
        <dbReference type="ARBA" id="ARBA00012452"/>
    </source>
</evidence>
<keyword evidence="8" id="KW-1185">Reference proteome</keyword>
<evidence type="ECO:0000259" key="5">
    <source>
        <dbReference type="PROSITE" id="PS50404"/>
    </source>
</evidence>
<dbReference type="CDD" id="cd03039">
    <property type="entry name" value="GST_N_Sigma_like"/>
    <property type="match status" value="1"/>
</dbReference>
<evidence type="ECO:0000313" key="7">
    <source>
        <dbReference type="EMBL" id="CAD5213739.1"/>
    </source>
</evidence>
<dbReference type="PROSITE" id="PS50404">
    <property type="entry name" value="GST_NTER"/>
    <property type="match status" value="1"/>
</dbReference>
<dbReference type="InterPro" id="IPR010987">
    <property type="entry name" value="Glutathione-S-Trfase_C-like"/>
</dbReference>
<dbReference type="PANTHER" id="PTHR11571:SF224">
    <property type="entry name" value="HEMATOPOIETIC PROSTAGLANDIN D SYNTHASE"/>
    <property type="match status" value="1"/>
</dbReference>
<feature type="domain" description="GST C-terminal" evidence="6">
    <location>
        <begin position="84"/>
        <end position="207"/>
    </location>
</feature>
<dbReference type="GO" id="GO:0006749">
    <property type="term" value="P:glutathione metabolic process"/>
    <property type="evidence" value="ECO:0007669"/>
    <property type="project" value="TreeGrafter"/>
</dbReference>
<dbReference type="InterPro" id="IPR036282">
    <property type="entry name" value="Glutathione-S-Trfase_C_sf"/>
</dbReference>
<dbReference type="SFLD" id="SFLDS00019">
    <property type="entry name" value="Glutathione_Transferase_(cytos"/>
    <property type="match status" value="1"/>
</dbReference>
<evidence type="ECO:0000313" key="8">
    <source>
        <dbReference type="Proteomes" id="UP000614601"/>
    </source>
</evidence>
<protein>
    <recommendedName>
        <fullName evidence="1">glutathione transferase</fullName>
        <ecNumber evidence="1">2.5.1.18</ecNumber>
    </recommendedName>
</protein>
<dbReference type="EMBL" id="CAJFDH010000003">
    <property type="protein sequence ID" value="CAD5213739.1"/>
    <property type="molecule type" value="Genomic_DNA"/>
</dbReference>
<dbReference type="SFLD" id="SFLDG00363">
    <property type="entry name" value="AMPS_(cytGST):_Alpha-__Mu-__Pi"/>
    <property type="match status" value="1"/>
</dbReference>
<dbReference type="PANTHER" id="PTHR11571">
    <property type="entry name" value="GLUTATHIONE S-TRANSFERASE"/>
    <property type="match status" value="1"/>
</dbReference>
<dbReference type="OrthoDB" id="414243at2759"/>
<dbReference type="SUPFAM" id="SSF52833">
    <property type="entry name" value="Thioredoxin-like"/>
    <property type="match status" value="1"/>
</dbReference>
<dbReference type="Pfam" id="PF02798">
    <property type="entry name" value="GST_N"/>
    <property type="match status" value="1"/>
</dbReference>
<dbReference type="AlphaFoldDB" id="A0A811KFX5"/>
<feature type="domain" description="GST N-terminal" evidence="5">
    <location>
        <begin position="2"/>
        <end position="82"/>
    </location>
</feature>
<dbReference type="Proteomes" id="UP000614601">
    <property type="component" value="Unassembled WGS sequence"/>
</dbReference>
<evidence type="ECO:0000256" key="4">
    <source>
        <dbReference type="ARBA" id="ARBA00047960"/>
    </source>
</evidence>
<comment type="caution">
    <text evidence="7">The sequence shown here is derived from an EMBL/GenBank/DDBJ whole genome shotgun (WGS) entry which is preliminary data.</text>
</comment>
<dbReference type="Pfam" id="PF14497">
    <property type="entry name" value="GST_C_3"/>
    <property type="match status" value="1"/>
</dbReference>
<evidence type="ECO:0000259" key="6">
    <source>
        <dbReference type="PROSITE" id="PS50405"/>
    </source>
</evidence>
<comment type="similarity">
    <text evidence="3">Belongs to the GST superfamily. Sigma family.</text>
</comment>
<dbReference type="Proteomes" id="UP000783686">
    <property type="component" value="Unassembled WGS sequence"/>
</dbReference>